<name>A0A2T8HQU0_9RHOB</name>
<keyword evidence="1" id="KW-0472">Membrane</keyword>
<keyword evidence="3" id="KW-1185">Reference proteome</keyword>
<keyword evidence="1" id="KW-1133">Transmembrane helix</keyword>
<evidence type="ECO:0000313" key="3">
    <source>
        <dbReference type="Proteomes" id="UP000245911"/>
    </source>
</evidence>
<organism evidence="2 3">
    <name type="scientific">Pararhodobacter oceanensis</name>
    <dbReference type="NCBI Taxonomy" id="2172121"/>
    <lineage>
        <taxon>Bacteria</taxon>
        <taxon>Pseudomonadati</taxon>
        <taxon>Pseudomonadota</taxon>
        <taxon>Alphaproteobacteria</taxon>
        <taxon>Rhodobacterales</taxon>
        <taxon>Paracoccaceae</taxon>
        <taxon>Pararhodobacter</taxon>
    </lineage>
</organism>
<accession>A0A2T8HQU0</accession>
<evidence type="ECO:0000256" key="1">
    <source>
        <dbReference type="SAM" id="Phobius"/>
    </source>
</evidence>
<evidence type="ECO:0000313" key="2">
    <source>
        <dbReference type="EMBL" id="PVH27652.1"/>
    </source>
</evidence>
<protein>
    <submittedName>
        <fullName evidence="2">Uncharacterized protein</fullName>
    </submittedName>
</protein>
<keyword evidence="1" id="KW-0812">Transmembrane</keyword>
<sequence length="138" mass="14377">MTRLPTLFYATAAICALIGMAWGIQMSASHNHLLAPAHGHLNLIGFVAMAIFGTYYALSPQAAETRLAGAHYALSLAAVVLLVPGIALAITERTEVLAQIGSLVALLAMLLFAYIVLRHGVGAASSPRATTPRATPAE</sequence>
<comment type="caution">
    <text evidence="2">The sequence shown here is derived from an EMBL/GenBank/DDBJ whole genome shotgun (WGS) entry which is preliminary data.</text>
</comment>
<dbReference type="OrthoDB" id="9808748at2"/>
<proteinExistence type="predicted"/>
<dbReference type="RefSeq" id="WP_116559570.1">
    <property type="nucleotide sequence ID" value="NZ_QDKM01000010.1"/>
</dbReference>
<dbReference type="EMBL" id="QDKM01000010">
    <property type="protein sequence ID" value="PVH27652.1"/>
    <property type="molecule type" value="Genomic_DNA"/>
</dbReference>
<dbReference type="SUPFAM" id="SSF81442">
    <property type="entry name" value="Cytochrome c oxidase subunit I-like"/>
    <property type="match status" value="1"/>
</dbReference>
<dbReference type="InterPro" id="IPR036927">
    <property type="entry name" value="Cyt_c_oxase-like_su1_sf"/>
</dbReference>
<feature type="transmembrane region" description="Helical" evidence="1">
    <location>
        <begin position="96"/>
        <end position="117"/>
    </location>
</feature>
<dbReference type="Gene3D" id="1.20.210.10">
    <property type="entry name" value="Cytochrome c oxidase-like, subunit I domain"/>
    <property type="match status" value="1"/>
</dbReference>
<feature type="transmembrane region" description="Helical" evidence="1">
    <location>
        <begin position="39"/>
        <end position="58"/>
    </location>
</feature>
<dbReference type="Proteomes" id="UP000245911">
    <property type="component" value="Unassembled WGS sequence"/>
</dbReference>
<feature type="transmembrane region" description="Helical" evidence="1">
    <location>
        <begin position="70"/>
        <end position="90"/>
    </location>
</feature>
<dbReference type="AlphaFoldDB" id="A0A2T8HQU0"/>
<gene>
    <name evidence="2" type="ORF">DDE20_16195</name>
</gene>
<reference evidence="2 3" key="1">
    <citation type="submission" date="2018-04" db="EMBL/GenBank/DDBJ databases">
        <title>Pararhodobacter oceanense sp. nov., isolated from marine intertidal sediment.</title>
        <authorList>
            <person name="Wang X.-L."/>
            <person name="Du Z.-J."/>
        </authorList>
    </citation>
    <scope>NUCLEOTIDE SEQUENCE [LARGE SCALE GENOMIC DNA]</scope>
    <source>
        <strain evidence="2 3">AM505</strain>
    </source>
</reference>